<reference evidence="1" key="1">
    <citation type="submission" date="2022-10" db="EMBL/GenBank/DDBJ databases">
        <title>Genome Sequence of Xylaria curta.</title>
        <authorList>
            <person name="Buettner E."/>
        </authorList>
    </citation>
    <scope>NUCLEOTIDE SEQUENCE</scope>
    <source>
        <strain evidence="1">Babe10</strain>
    </source>
</reference>
<sequence length="87" mass="9402">MPPSSSSSLGARGLPLDLSFEIFEIAVLILAIITVGNYLRDQKSDYLEGFLCVITYIAIAVAAFYFPTPPEPTDMLGVLGPRAHSEI</sequence>
<dbReference type="Proteomes" id="UP001143856">
    <property type="component" value="Unassembled WGS sequence"/>
</dbReference>
<protein>
    <submittedName>
        <fullName evidence="1">Uncharacterized protein</fullName>
    </submittedName>
</protein>
<name>A0ACC1NEM0_9PEZI</name>
<evidence type="ECO:0000313" key="2">
    <source>
        <dbReference type="Proteomes" id="UP001143856"/>
    </source>
</evidence>
<evidence type="ECO:0000313" key="1">
    <source>
        <dbReference type="EMBL" id="KAJ2977061.1"/>
    </source>
</evidence>
<organism evidence="1 2">
    <name type="scientific">Xylaria curta</name>
    <dbReference type="NCBI Taxonomy" id="42375"/>
    <lineage>
        <taxon>Eukaryota</taxon>
        <taxon>Fungi</taxon>
        <taxon>Dikarya</taxon>
        <taxon>Ascomycota</taxon>
        <taxon>Pezizomycotina</taxon>
        <taxon>Sordariomycetes</taxon>
        <taxon>Xylariomycetidae</taxon>
        <taxon>Xylariales</taxon>
        <taxon>Xylariaceae</taxon>
        <taxon>Xylaria</taxon>
    </lineage>
</organism>
<accession>A0ACC1NEM0</accession>
<gene>
    <name evidence="1" type="ORF">NUW58_g7922</name>
</gene>
<keyword evidence="2" id="KW-1185">Reference proteome</keyword>
<dbReference type="EMBL" id="JAPDGR010002212">
    <property type="protein sequence ID" value="KAJ2977061.1"/>
    <property type="molecule type" value="Genomic_DNA"/>
</dbReference>
<proteinExistence type="predicted"/>
<comment type="caution">
    <text evidence="1">The sequence shown here is derived from an EMBL/GenBank/DDBJ whole genome shotgun (WGS) entry which is preliminary data.</text>
</comment>